<keyword evidence="2" id="KW-1185">Reference proteome</keyword>
<evidence type="ECO:0000313" key="1">
    <source>
        <dbReference type="EMBL" id="MCU7380469.1"/>
    </source>
</evidence>
<evidence type="ECO:0000313" key="2">
    <source>
        <dbReference type="Proteomes" id="UP001065549"/>
    </source>
</evidence>
<accession>A0A9J6QYD4</accession>
<protein>
    <submittedName>
        <fullName evidence="1">Uncharacterized protein</fullName>
    </submittedName>
</protein>
<name>A0A9J6QYD4_9FIRM</name>
<proteinExistence type="predicted"/>
<organism evidence="1 2">
    <name type="scientific">Hominibacterium faecale</name>
    <dbReference type="NCBI Taxonomy" id="2839743"/>
    <lineage>
        <taxon>Bacteria</taxon>
        <taxon>Bacillati</taxon>
        <taxon>Bacillota</taxon>
        <taxon>Clostridia</taxon>
        <taxon>Peptostreptococcales</taxon>
        <taxon>Anaerovoracaceae</taxon>
        <taxon>Hominibacterium</taxon>
    </lineage>
</organism>
<dbReference type="EMBL" id="JAOSHN010000010">
    <property type="protein sequence ID" value="MCU7380469.1"/>
    <property type="molecule type" value="Genomic_DNA"/>
</dbReference>
<reference evidence="1" key="1">
    <citation type="submission" date="2022-09" db="EMBL/GenBank/DDBJ databases">
        <title>Culturomic study of gut microbiota in children with autism spectrum disorder.</title>
        <authorList>
            <person name="Efimov B.A."/>
            <person name="Chaplin A.V."/>
            <person name="Sokolova S.R."/>
            <person name="Pikina A.P."/>
            <person name="Korzhanova M."/>
            <person name="Belova V."/>
            <person name="Korostin D."/>
        </authorList>
    </citation>
    <scope>NUCLEOTIDE SEQUENCE</scope>
    <source>
        <strain evidence="1">ASD5510</strain>
    </source>
</reference>
<comment type="caution">
    <text evidence="1">The sequence shown here is derived from an EMBL/GenBank/DDBJ whole genome shotgun (WGS) entry which is preliminary data.</text>
</comment>
<dbReference type="AlphaFoldDB" id="A0A9J6QYD4"/>
<dbReference type="RefSeq" id="WP_269478720.1">
    <property type="nucleotide sequence ID" value="NZ_JAOSHN010000010.1"/>
</dbReference>
<dbReference type="Proteomes" id="UP001065549">
    <property type="component" value="Unassembled WGS sequence"/>
</dbReference>
<dbReference type="SUPFAM" id="SSF75712">
    <property type="entry name" value="Rad50 coiled-coil Zn hook"/>
    <property type="match status" value="1"/>
</dbReference>
<sequence>MAYYNVCPICGATLDPGEHCDCEDKIIMEQARLEKKLKMNSTGQYSLKFENTEKKGGQYG</sequence>
<gene>
    <name evidence="1" type="ORF">OBO34_19335</name>
</gene>